<gene>
    <name evidence="1" type="ORF">EDS130_LOCUS36755</name>
    <name evidence="2" type="ORF">XAT740_LOCUS55447</name>
</gene>
<evidence type="ECO:0000313" key="2">
    <source>
        <dbReference type="EMBL" id="CAF1653428.1"/>
    </source>
</evidence>
<sequence>MKRNIVRCEHSGRVHRCPSDTCSPVGRVQIYQKYSSDCYQTGQPSADGQTFSQKWYRIYLPNKAKGFVNSFFCEGVKIPRCKR</sequence>
<proteinExistence type="predicted"/>
<evidence type="ECO:0000313" key="3">
    <source>
        <dbReference type="Proteomes" id="UP000663828"/>
    </source>
</evidence>
<dbReference type="AlphaFoldDB" id="A0A815LWN8"/>
<keyword evidence="3" id="KW-1185">Reference proteome</keyword>
<dbReference type="EMBL" id="CAJNOR010010387">
    <property type="protein sequence ID" value="CAF1653428.1"/>
    <property type="molecule type" value="Genomic_DNA"/>
</dbReference>
<evidence type="ECO:0000313" key="4">
    <source>
        <dbReference type="Proteomes" id="UP000663852"/>
    </source>
</evidence>
<dbReference type="Proteomes" id="UP000663852">
    <property type="component" value="Unassembled WGS sequence"/>
</dbReference>
<protein>
    <submittedName>
        <fullName evidence="1">Uncharacterized protein</fullName>
    </submittedName>
</protein>
<reference evidence="1" key="1">
    <citation type="submission" date="2021-02" db="EMBL/GenBank/DDBJ databases">
        <authorList>
            <person name="Nowell W R."/>
        </authorList>
    </citation>
    <scope>NUCLEOTIDE SEQUENCE</scope>
</reference>
<organism evidence="1 4">
    <name type="scientific">Adineta ricciae</name>
    <name type="common">Rotifer</name>
    <dbReference type="NCBI Taxonomy" id="249248"/>
    <lineage>
        <taxon>Eukaryota</taxon>
        <taxon>Metazoa</taxon>
        <taxon>Spiralia</taxon>
        <taxon>Gnathifera</taxon>
        <taxon>Rotifera</taxon>
        <taxon>Eurotatoria</taxon>
        <taxon>Bdelloidea</taxon>
        <taxon>Adinetida</taxon>
        <taxon>Adinetidae</taxon>
        <taxon>Adineta</taxon>
    </lineage>
</organism>
<name>A0A815LWN8_ADIRI</name>
<dbReference type="Proteomes" id="UP000663828">
    <property type="component" value="Unassembled WGS sequence"/>
</dbReference>
<comment type="caution">
    <text evidence="1">The sequence shown here is derived from an EMBL/GenBank/DDBJ whole genome shotgun (WGS) entry which is preliminary data.</text>
</comment>
<accession>A0A815LWN8</accession>
<dbReference type="EMBL" id="CAJNOJ010000347">
    <property type="protein sequence ID" value="CAF1411405.1"/>
    <property type="molecule type" value="Genomic_DNA"/>
</dbReference>
<evidence type="ECO:0000313" key="1">
    <source>
        <dbReference type="EMBL" id="CAF1411405.1"/>
    </source>
</evidence>